<evidence type="ECO:0000313" key="3">
    <source>
        <dbReference type="Proteomes" id="UP000006738"/>
    </source>
</evidence>
<feature type="transmembrane region" description="Helical" evidence="1">
    <location>
        <begin position="20"/>
        <end position="41"/>
    </location>
</feature>
<dbReference type="AlphaFoldDB" id="A3NPU5"/>
<evidence type="ECO:0000313" key="2">
    <source>
        <dbReference type="EMBL" id="ABN88848.1"/>
    </source>
</evidence>
<dbReference type="EMBL" id="CP000572">
    <property type="protein sequence ID" value="ABN88848.1"/>
    <property type="molecule type" value="Genomic_DNA"/>
</dbReference>
<evidence type="ECO:0000256" key="1">
    <source>
        <dbReference type="SAM" id="Phobius"/>
    </source>
</evidence>
<gene>
    <name evidence="2" type="ordered locus">BURPS1106A_0082</name>
</gene>
<dbReference type="KEGG" id="bpl:BURPS1106A_0082"/>
<sequence>MDELDELDEHNAYIARRGSLAGFVVEGILGAIAFASTYVVALPGSIARHACGA</sequence>
<reference evidence="2 3" key="1">
    <citation type="submission" date="2007-02" db="EMBL/GenBank/DDBJ databases">
        <authorList>
            <person name="DeShazer D."/>
            <person name="Woods D.E."/>
            <person name="Nierman W.C."/>
        </authorList>
    </citation>
    <scope>NUCLEOTIDE SEQUENCE [LARGE SCALE GENOMIC DNA]</scope>
    <source>
        <strain evidence="2 3">1106a</strain>
    </source>
</reference>
<dbReference type="HOGENOM" id="CLU_3059386_0_0_4"/>
<keyword evidence="1" id="KW-0472">Membrane</keyword>
<organism evidence="2 3">
    <name type="scientific">Burkholderia pseudomallei (strain 1106a)</name>
    <dbReference type="NCBI Taxonomy" id="357348"/>
    <lineage>
        <taxon>Bacteria</taxon>
        <taxon>Pseudomonadati</taxon>
        <taxon>Pseudomonadota</taxon>
        <taxon>Betaproteobacteria</taxon>
        <taxon>Burkholderiales</taxon>
        <taxon>Burkholderiaceae</taxon>
        <taxon>Burkholderia</taxon>
        <taxon>pseudomallei group</taxon>
    </lineage>
</organism>
<proteinExistence type="predicted"/>
<name>A3NPU5_BURP0</name>
<dbReference type="Proteomes" id="UP000006738">
    <property type="component" value="Chromosome I"/>
</dbReference>
<accession>A3NPU5</accession>
<protein>
    <submittedName>
        <fullName evidence="2">Uncharacterized protein</fullName>
    </submittedName>
</protein>
<keyword evidence="1" id="KW-1133">Transmembrane helix</keyword>
<keyword evidence="1" id="KW-0812">Transmembrane</keyword>